<accession>A0ABS1TB12</accession>
<feature type="transmembrane region" description="Helical" evidence="1">
    <location>
        <begin position="134"/>
        <end position="158"/>
    </location>
</feature>
<organism evidence="2 3">
    <name type="scientific">Clostridium rhizosphaerae</name>
    <dbReference type="NCBI Taxonomy" id="2803861"/>
    <lineage>
        <taxon>Bacteria</taxon>
        <taxon>Bacillati</taxon>
        <taxon>Bacillota</taxon>
        <taxon>Clostridia</taxon>
        <taxon>Eubacteriales</taxon>
        <taxon>Clostridiaceae</taxon>
        <taxon>Clostridium</taxon>
    </lineage>
</organism>
<reference evidence="2 3" key="1">
    <citation type="submission" date="2021-01" db="EMBL/GenBank/DDBJ databases">
        <title>Genome public.</title>
        <authorList>
            <person name="Liu C."/>
            <person name="Sun Q."/>
        </authorList>
    </citation>
    <scope>NUCLEOTIDE SEQUENCE [LARGE SCALE GENOMIC DNA]</scope>
    <source>
        <strain evidence="2 3">YIM B02515</strain>
    </source>
</reference>
<gene>
    <name evidence="2" type="ORF">JK636_12130</name>
</gene>
<feature type="transmembrane region" description="Helical" evidence="1">
    <location>
        <begin position="63"/>
        <end position="83"/>
    </location>
</feature>
<comment type="caution">
    <text evidence="2">The sequence shown here is derived from an EMBL/GenBank/DDBJ whole genome shotgun (WGS) entry which is preliminary data.</text>
</comment>
<keyword evidence="3" id="KW-1185">Reference proteome</keyword>
<name>A0ABS1TB12_9CLOT</name>
<sequence length="555" mass="64110">MKDIWVLKLLDRFSSIFTKLGIDYKMMRKIVQLKLTLDSRRTTTIMNNNNSDKKNRNQFTYSLFMYGFLGLFIAIFIFMPMPLFMKMNFILGMIVFMIMATMISDFSSVLLDIKDKNILVPRPVDSRTINAAKLVHIFIYLFSITAAFSGLAIIASIYKYGILFALVFLLQLVLISGFVIFFTSILYFFILSMFDGEKLKDVINYFQIVLSIVITVGYQFMGRIFNLFDYNIAYEPKWWHYMIPSTWFAAPYSLIFEGNKSLVFIVFTAISIILPLAAFILYFKVITPYFERNLQKLSQNNERVKESKEKKVKRQRNFAGVFTFNRTENAFFRFTQNMISNERKLKLSIYPSLAFSVIMPFIFMANQFEKGKSFSQVMSNIRGGKAYLFIYFSSIVLAGAVKYITRSEKYKGAWIYKALPIEKPADVFKGAIKAVILKLVVPVYLVITVIFLIIFGPRILLDLTGIFLSAMLLSMLIFKLSKKELPFHKDFATTKSNEEGALGLMFGSMAYCGGCAGIHFALAKIQYGILAYNIVLLLLFILFWNISFRFSWKDI</sequence>
<feature type="transmembrane region" description="Helical" evidence="1">
    <location>
        <begin position="89"/>
        <end position="113"/>
    </location>
</feature>
<feature type="transmembrane region" description="Helical" evidence="1">
    <location>
        <begin position="164"/>
        <end position="190"/>
    </location>
</feature>
<feature type="transmembrane region" description="Helical" evidence="1">
    <location>
        <begin position="386"/>
        <end position="405"/>
    </location>
</feature>
<feature type="transmembrane region" description="Helical" evidence="1">
    <location>
        <begin position="529"/>
        <end position="548"/>
    </location>
</feature>
<dbReference type="RefSeq" id="WP_202749266.1">
    <property type="nucleotide sequence ID" value="NZ_JAESWC010000007.1"/>
</dbReference>
<evidence type="ECO:0000313" key="2">
    <source>
        <dbReference type="EMBL" id="MBL4936505.1"/>
    </source>
</evidence>
<feature type="transmembrane region" description="Helical" evidence="1">
    <location>
        <begin position="202"/>
        <end position="221"/>
    </location>
</feature>
<feature type="transmembrane region" description="Helical" evidence="1">
    <location>
        <begin position="460"/>
        <end position="480"/>
    </location>
</feature>
<keyword evidence="1" id="KW-0812">Transmembrane</keyword>
<dbReference type="EMBL" id="JAESWC010000007">
    <property type="protein sequence ID" value="MBL4936505.1"/>
    <property type="molecule type" value="Genomic_DNA"/>
</dbReference>
<proteinExistence type="predicted"/>
<evidence type="ECO:0008006" key="4">
    <source>
        <dbReference type="Google" id="ProtNLM"/>
    </source>
</evidence>
<feature type="transmembrane region" description="Helical" evidence="1">
    <location>
        <begin position="262"/>
        <end position="283"/>
    </location>
</feature>
<dbReference type="Proteomes" id="UP000632377">
    <property type="component" value="Unassembled WGS sequence"/>
</dbReference>
<keyword evidence="1" id="KW-1133">Transmembrane helix</keyword>
<feature type="transmembrane region" description="Helical" evidence="1">
    <location>
        <begin position="501"/>
        <end position="523"/>
    </location>
</feature>
<feature type="transmembrane region" description="Helical" evidence="1">
    <location>
        <begin position="435"/>
        <end position="454"/>
    </location>
</feature>
<protein>
    <recommendedName>
        <fullName evidence="4">ABC transporter permease</fullName>
    </recommendedName>
</protein>
<evidence type="ECO:0000256" key="1">
    <source>
        <dbReference type="SAM" id="Phobius"/>
    </source>
</evidence>
<evidence type="ECO:0000313" key="3">
    <source>
        <dbReference type="Proteomes" id="UP000632377"/>
    </source>
</evidence>
<feature type="transmembrane region" description="Helical" evidence="1">
    <location>
        <begin position="347"/>
        <end position="366"/>
    </location>
</feature>
<keyword evidence="1" id="KW-0472">Membrane</keyword>